<proteinExistence type="predicted"/>
<dbReference type="EMBL" id="CAJOBG010001852">
    <property type="protein sequence ID" value="CAF3963698.1"/>
    <property type="molecule type" value="Genomic_DNA"/>
</dbReference>
<evidence type="ECO:0000259" key="2">
    <source>
        <dbReference type="Pfam" id="PF00646"/>
    </source>
</evidence>
<dbReference type="Proteomes" id="UP000663866">
    <property type="component" value="Unassembled WGS sequence"/>
</dbReference>
<dbReference type="SUPFAM" id="SSF81383">
    <property type="entry name" value="F-box domain"/>
    <property type="match status" value="1"/>
</dbReference>
<name>A0A819LM03_9BILA</name>
<feature type="transmembrane region" description="Helical" evidence="1">
    <location>
        <begin position="7"/>
        <end position="28"/>
    </location>
</feature>
<organism evidence="3 4">
    <name type="scientific">Rotaria magnacalcarata</name>
    <dbReference type="NCBI Taxonomy" id="392030"/>
    <lineage>
        <taxon>Eukaryota</taxon>
        <taxon>Metazoa</taxon>
        <taxon>Spiralia</taxon>
        <taxon>Gnathifera</taxon>
        <taxon>Rotifera</taxon>
        <taxon>Eurotatoria</taxon>
        <taxon>Bdelloidea</taxon>
        <taxon>Philodinida</taxon>
        <taxon>Philodinidae</taxon>
        <taxon>Rotaria</taxon>
    </lineage>
</organism>
<dbReference type="InterPro" id="IPR036047">
    <property type="entry name" value="F-box-like_dom_sf"/>
</dbReference>
<protein>
    <recommendedName>
        <fullName evidence="2">F-box domain-containing protein</fullName>
    </recommendedName>
</protein>
<keyword evidence="1" id="KW-1133">Transmembrane helix</keyword>
<evidence type="ECO:0000256" key="1">
    <source>
        <dbReference type="SAM" id="Phobius"/>
    </source>
</evidence>
<dbReference type="CDD" id="cd09917">
    <property type="entry name" value="F-box_SF"/>
    <property type="match status" value="1"/>
</dbReference>
<evidence type="ECO:0000313" key="3">
    <source>
        <dbReference type="EMBL" id="CAF3963698.1"/>
    </source>
</evidence>
<dbReference type="InterPro" id="IPR001810">
    <property type="entry name" value="F-box_dom"/>
</dbReference>
<reference evidence="3" key="1">
    <citation type="submission" date="2021-02" db="EMBL/GenBank/DDBJ databases">
        <authorList>
            <person name="Nowell W R."/>
        </authorList>
    </citation>
    <scope>NUCLEOTIDE SEQUENCE</scope>
</reference>
<sequence>MKNPVLYTFLFTVILSTAVIFGIATLVMGAGYNILYSLLFMGLMILKLSCHKDAARNRTPSKESLAMESAKYSTRSPPCIWKWESFWDGENRSGFCARLSKKKGLVIHIETALDSHSRNEMHQTTVVIPEPASFVPQESREPPPPSYNEILRIVGLRSAIMAYSVTINTTNQSSFLNGTINDIYDRLPEVLEVFNKQSIVFRVNHLWNALLTAHAQEMMIDCSIEVPPELCWLNICQYLSIRDIVQLSSTCRILRHVLWSRQSALWICLIHLKFHSSIFCQPMRALFDQDEDEDESIAENNRFSQRLLFNIEAYEVLHEQFPNPEQCRTWHVRFTLAEKEKRGVFAWRRFIFPSSIPLLNCPVPLSSKLFRLYYYRQAIFSFVYFSINRNIY</sequence>
<feature type="domain" description="F-box" evidence="2">
    <location>
        <begin position="228"/>
        <end position="258"/>
    </location>
</feature>
<keyword evidence="4" id="KW-1185">Reference proteome</keyword>
<evidence type="ECO:0000313" key="4">
    <source>
        <dbReference type="Proteomes" id="UP000663866"/>
    </source>
</evidence>
<gene>
    <name evidence="3" type="ORF">OVN521_LOCUS12957</name>
</gene>
<dbReference type="Pfam" id="PF00646">
    <property type="entry name" value="F-box"/>
    <property type="match status" value="1"/>
</dbReference>
<accession>A0A819LM03</accession>
<dbReference type="AlphaFoldDB" id="A0A819LM03"/>
<comment type="caution">
    <text evidence="3">The sequence shown here is derived from an EMBL/GenBank/DDBJ whole genome shotgun (WGS) entry which is preliminary data.</text>
</comment>
<keyword evidence="1" id="KW-0472">Membrane</keyword>
<keyword evidence="1" id="KW-0812">Transmembrane</keyword>